<accession>A0A418AUK1</accession>
<organism evidence="5 6">
    <name type="scientific">Aphanomyces invadans</name>
    <dbReference type="NCBI Taxonomy" id="157072"/>
    <lineage>
        <taxon>Eukaryota</taxon>
        <taxon>Sar</taxon>
        <taxon>Stramenopiles</taxon>
        <taxon>Oomycota</taxon>
        <taxon>Saprolegniomycetes</taxon>
        <taxon>Saprolegniales</taxon>
        <taxon>Verrucalvaceae</taxon>
        <taxon>Aphanomyces</taxon>
    </lineage>
</organism>
<keyword evidence="2" id="KW-0489">Methyltransferase</keyword>
<keyword evidence="3" id="KW-0808">Transferase</keyword>
<dbReference type="PANTHER" id="PTHR22809">
    <property type="entry name" value="METHYLTRANSFERASE-RELATED"/>
    <property type="match status" value="1"/>
</dbReference>
<dbReference type="Pfam" id="PF08242">
    <property type="entry name" value="Methyltransf_12"/>
    <property type="match status" value="1"/>
</dbReference>
<dbReference type="Gene3D" id="3.10.310.10">
    <property type="entry name" value="Diaminopimelate Epimerase, Chain A, domain 1"/>
    <property type="match status" value="2"/>
</dbReference>
<reference evidence="5 6" key="1">
    <citation type="submission" date="2018-08" db="EMBL/GenBank/DDBJ databases">
        <title>Aphanomyces genome sequencing and annotation.</title>
        <authorList>
            <person name="Minardi D."/>
            <person name="Oidtmann B."/>
            <person name="Van Der Giezen M."/>
            <person name="Studholme D.J."/>
        </authorList>
    </citation>
    <scope>NUCLEOTIDE SEQUENCE [LARGE SCALE GENOMIC DNA]</scope>
    <source>
        <strain evidence="5 6">NJM0002</strain>
    </source>
</reference>
<sequence>MRPARSFHAHDFDWNEHAVMCRAQLACAGEADRVEEYTGEELSTMAQEHWDAFHAKNNGIRWFSHACARKTLLLSGKVYKPRNYLTKEFPDLIVLDFSPHAINILKSNPLYDPARCCAYVCDIVTGADDLGVPPTSMDVVLMVFVLSAIPPTSLSQVVQKVYRALRPGGVVCFRDYGLYDLAMMRSTKKVHAGAPCHDENLGNVYYRGDGTLATFFSIQDVAALFVDGGFAVVENDYCTVRLRNRRTNTNMDRDDGRMMEFEVSLYDSLVERKGAPGGNKAGVVHVASFPSDRVMQAVAKVVGYSETAFVSRRPDNSNNVYIRFFTPEGEVDLCGHATIAAFSTMPPSTTFAMHTIKSTLIVSTDSTGRVTMDQDLPIFYSPSATVISSVLESLGLDADDIDEAQYPITIASTGLPDVFVHVRSRTILADKLTPNMDLIAKVSKELSTIGYHVYTLDVDNPGTYSIPFQVLTKGVPTEYTAECRNFAPLYGIDEEAATGTSSGALGALLCHLRRRTDAETTTCRMVFSQGRSMHLPSRIESIVTVDSDGAISRVSIAGIAQSCGTQIVSVSALP</sequence>
<evidence type="ECO:0000256" key="2">
    <source>
        <dbReference type="ARBA" id="ARBA00022603"/>
    </source>
</evidence>
<dbReference type="VEuPathDB" id="FungiDB:H310_06761"/>
<dbReference type="GO" id="GO:0008757">
    <property type="term" value="F:S-adenosylmethionine-dependent methyltransferase activity"/>
    <property type="evidence" value="ECO:0007669"/>
    <property type="project" value="UniProtKB-ARBA"/>
</dbReference>
<dbReference type="GO" id="GO:0032259">
    <property type="term" value="P:methylation"/>
    <property type="evidence" value="ECO:0007669"/>
    <property type="project" value="UniProtKB-KW"/>
</dbReference>
<dbReference type="SUPFAM" id="SSF54506">
    <property type="entry name" value="Diaminopimelate epimerase-like"/>
    <property type="match status" value="1"/>
</dbReference>
<dbReference type="Pfam" id="PF02567">
    <property type="entry name" value="PhzC-PhzF"/>
    <property type="match status" value="1"/>
</dbReference>
<comment type="caution">
    <text evidence="5">The sequence shown here is derived from an EMBL/GenBank/DDBJ whole genome shotgun (WGS) entry which is preliminary data.</text>
</comment>
<evidence type="ECO:0000313" key="5">
    <source>
        <dbReference type="EMBL" id="RHY29082.1"/>
    </source>
</evidence>
<gene>
    <name evidence="5" type="ORF">DYB32_005456</name>
</gene>
<evidence type="ECO:0000256" key="1">
    <source>
        <dbReference type="ARBA" id="ARBA00009725"/>
    </source>
</evidence>
<evidence type="ECO:0000259" key="4">
    <source>
        <dbReference type="Pfam" id="PF08242"/>
    </source>
</evidence>
<dbReference type="VEuPathDB" id="FungiDB:H310_02656"/>
<protein>
    <recommendedName>
        <fullName evidence="4">Methyltransferase type 12 domain-containing protein</fullName>
    </recommendedName>
</protein>
<feature type="domain" description="Methyltransferase type 12" evidence="4">
    <location>
        <begin position="89"/>
        <end position="171"/>
    </location>
</feature>
<dbReference type="SUPFAM" id="SSF53335">
    <property type="entry name" value="S-adenosyl-L-methionine-dependent methyltransferases"/>
    <property type="match status" value="1"/>
</dbReference>
<dbReference type="NCBIfam" id="TIGR00654">
    <property type="entry name" value="PhzF_family"/>
    <property type="match status" value="1"/>
</dbReference>
<comment type="similarity">
    <text evidence="1">Belongs to the methyltransferase superfamily. METL family.</text>
</comment>
<evidence type="ECO:0000313" key="6">
    <source>
        <dbReference type="Proteomes" id="UP000285060"/>
    </source>
</evidence>
<keyword evidence="6" id="KW-1185">Reference proteome</keyword>
<dbReference type="Gene3D" id="3.40.50.150">
    <property type="entry name" value="Vaccinia Virus protein VP39"/>
    <property type="match status" value="1"/>
</dbReference>
<dbReference type="CDD" id="cd02440">
    <property type="entry name" value="AdoMet_MTases"/>
    <property type="match status" value="1"/>
</dbReference>
<dbReference type="InterPro" id="IPR003719">
    <property type="entry name" value="Phenazine_PhzF-like"/>
</dbReference>
<evidence type="ECO:0000256" key="3">
    <source>
        <dbReference type="ARBA" id="ARBA00022679"/>
    </source>
</evidence>
<dbReference type="PANTHER" id="PTHR22809:SF5">
    <property type="entry name" value="TRNA N(3)-METHYLCYTIDINE METHYLTRANSFERASE METTL6"/>
    <property type="match status" value="1"/>
</dbReference>
<dbReference type="InterPro" id="IPR029063">
    <property type="entry name" value="SAM-dependent_MTases_sf"/>
</dbReference>
<dbReference type="GO" id="GO:0008173">
    <property type="term" value="F:RNA methyltransferase activity"/>
    <property type="evidence" value="ECO:0007669"/>
    <property type="project" value="UniProtKB-ARBA"/>
</dbReference>
<proteinExistence type="inferred from homology"/>
<dbReference type="AlphaFoldDB" id="A0A418AUK1"/>
<dbReference type="Proteomes" id="UP000285060">
    <property type="component" value="Unassembled WGS sequence"/>
</dbReference>
<dbReference type="InterPro" id="IPR026113">
    <property type="entry name" value="METTL2/6/8-like"/>
</dbReference>
<dbReference type="InterPro" id="IPR013217">
    <property type="entry name" value="Methyltransf_12"/>
</dbReference>
<name>A0A418AUK1_9STRA</name>
<dbReference type="EMBL" id="QUSY01000484">
    <property type="protein sequence ID" value="RHY29082.1"/>
    <property type="molecule type" value="Genomic_DNA"/>
</dbReference>